<dbReference type="Pfam" id="PF00884">
    <property type="entry name" value="Sulfatase"/>
    <property type="match status" value="1"/>
</dbReference>
<dbReference type="OrthoDB" id="9815108at2"/>
<dbReference type="PANTHER" id="PTHR45953:SF1">
    <property type="entry name" value="IDURONATE 2-SULFATASE"/>
    <property type="match status" value="1"/>
</dbReference>
<reference evidence="5 6" key="1">
    <citation type="submission" date="2012-02" db="EMBL/GenBank/DDBJ databases">
        <title>Improved High-Quality Draft genome of Joostella marina DSM 19592.</title>
        <authorList>
            <consortium name="US DOE Joint Genome Institute (JGI-PGF)"/>
            <person name="Lucas S."/>
            <person name="Copeland A."/>
            <person name="Lapidus A."/>
            <person name="Bruce D."/>
            <person name="Goodwin L."/>
            <person name="Pitluck S."/>
            <person name="Peters L."/>
            <person name="Chertkov O."/>
            <person name="Ovchinnikova G."/>
            <person name="Kyrpides N."/>
            <person name="Mavromatis K."/>
            <person name="Detter J.C."/>
            <person name="Han C."/>
            <person name="Land M."/>
            <person name="Hauser L."/>
            <person name="Markowitz V."/>
            <person name="Cheng J.-F."/>
            <person name="Hugenholtz P."/>
            <person name="Woyke T."/>
            <person name="Wu D."/>
            <person name="Tindall B."/>
            <person name="Brambilla E."/>
            <person name="Klenk H.-P."/>
            <person name="Eisen J.A."/>
        </authorList>
    </citation>
    <scope>NUCLEOTIDE SEQUENCE [LARGE SCALE GENOMIC DNA]</scope>
    <source>
        <strain evidence="5 6">DSM 19592</strain>
    </source>
</reference>
<keyword evidence="2" id="KW-0378">Hydrolase</keyword>
<dbReference type="HOGENOM" id="CLU_006332_9_3_10"/>
<dbReference type="EMBL" id="JH651379">
    <property type="protein sequence ID" value="EIJ40768.1"/>
    <property type="molecule type" value="Genomic_DNA"/>
</dbReference>
<dbReference type="GO" id="GO:0046872">
    <property type="term" value="F:metal ion binding"/>
    <property type="evidence" value="ECO:0007669"/>
    <property type="project" value="UniProtKB-KW"/>
</dbReference>
<organism evidence="5 6">
    <name type="scientific">Galbibacter orientalis DSM 19592</name>
    <dbReference type="NCBI Taxonomy" id="926559"/>
    <lineage>
        <taxon>Bacteria</taxon>
        <taxon>Pseudomonadati</taxon>
        <taxon>Bacteroidota</taxon>
        <taxon>Flavobacteriia</taxon>
        <taxon>Flavobacteriales</taxon>
        <taxon>Flavobacteriaceae</taxon>
        <taxon>Galbibacter</taxon>
    </lineage>
</organism>
<dbReference type="STRING" id="926559.JoomaDRAFT_3838"/>
<name>I3CAX5_9FLAO</name>
<dbReference type="InterPro" id="IPR017850">
    <property type="entry name" value="Alkaline_phosphatase_core_sf"/>
</dbReference>
<accession>I3CAX5</accession>
<dbReference type="AlphaFoldDB" id="I3CAX5"/>
<feature type="signal peptide" evidence="3">
    <location>
        <begin position="1"/>
        <end position="22"/>
    </location>
</feature>
<evidence type="ECO:0000256" key="1">
    <source>
        <dbReference type="ARBA" id="ARBA00022723"/>
    </source>
</evidence>
<dbReference type="PANTHER" id="PTHR45953">
    <property type="entry name" value="IDURONATE 2-SULFATASE"/>
    <property type="match status" value="1"/>
</dbReference>
<evidence type="ECO:0000259" key="4">
    <source>
        <dbReference type="Pfam" id="PF00884"/>
    </source>
</evidence>
<gene>
    <name evidence="5" type="ORF">JoomaDRAFT_3838</name>
</gene>
<evidence type="ECO:0000256" key="2">
    <source>
        <dbReference type="ARBA" id="ARBA00022801"/>
    </source>
</evidence>
<protein>
    <submittedName>
        <fullName evidence="5">Arylsulfatase A family protein</fullName>
    </submittedName>
</protein>
<dbReference type="SUPFAM" id="SSF53649">
    <property type="entry name" value="Alkaline phosphatase-like"/>
    <property type="match status" value="1"/>
</dbReference>
<keyword evidence="3" id="KW-0732">Signal</keyword>
<proteinExistence type="predicted"/>
<sequence>MIKTICSITLYFLCFLSVSAQMNILFIESDDQSNQTVGAFGNNDIFTPNIDILAKEGVSFISAYNMGCWSPAVCIPSRTMLMYGKYLWESQKINKNNAPKSLPELLSENGYYTFITGKWHALGKPVKAIFNEVGSIQPGQLKTYNSPSGHITDITGSEAVKFINNYNNDKPFFAYVSFNSPHVPRQTAQNYYDLYPIENITLPPSVKDNSLLNPNVRYQYAPNPLQLKTMLERVQQNNAMVTHMDKQIGDILKSLKDKGIYDNTIIVFTSDHGINFGENGVAGKVCLYEPSVTAPLIIRAPNLEAGTTISERVYLQDIFPTLFDLLNLKMNYHTDFQSLIPLIEKKDKARKSIYLAMFDDQRGIISKNDKLIIYPKTGDLELYNLKNNPWETKNLVTKITSKSTIRELLKQLRMWQEKTKDQTDLTTIYKKYDL</sequence>
<dbReference type="Gene3D" id="3.40.720.10">
    <property type="entry name" value="Alkaline Phosphatase, subunit A"/>
    <property type="match status" value="1"/>
</dbReference>
<evidence type="ECO:0000313" key="6">
    <source>
        <dbReference type="Proteomes" id="UP000004690"/>
    </source>
</evidence>
<keyword evidence="6" id="KW-1185">Reference proteome</keyword>
<dbReference type="InterPro" id="IPR000917">
    <property type="entry name" value="Sulfatase_N"/>
</dbReference>
<dbReference type="eggNOG" id="COG3119">
    <property type="taxonomic scope" value="Bacteria"/>
</dbReference>
<dbReference type="Proteomes" id="UP000004690">
    <property type="component" value="Unassembled WGS sequence"/>
</dbReference>
<keyword evidence="1" id="KW-0479">Metal-binding</keyword>
<feature type="chain" id="PRO_5003668678" evidence="3">
    <location>
        <begin position="23"/>
        <end position="434"/>
    </location>
</feature>
<evidence type="ECO:0000256" key="3">
    <source>
        <dbReference type="SAM" id="SignalP"/>
    </source>
</evidence>
<evidence type="ECO:0000313" key="5">
    <source>
        <dbReference type="EMBL" id="EIJ40768.1"/>
    </source>
</evidence>
<dbReference type="GO" id="GO:0004423">
    <property type="term" value="F:iduronate-2-sulfatase activity"/>
    <property type="evidence" value="ECO:0007669"/>
    <property type="project" value="TreeGrafter"/>
</dbReference>
<feature type="domain" description="Sulfatase N-terminal" evidence="4">
    <location>
        <begin position="23"/>
        <end position="327"/>
    </location>
</feature>
<dbReference type="GO" id="GO:0005737">
    <property type="term" value="C:cytoplasm"/>
    <property type="evidence" value="ECO:0007669"/>
    <property type="project" value="TreeGrafter"/>
</dbReference>